<evidence type="ECO:0000313" key="12">
    <source>
        <dbReference type="EMBL" id="MBR8829556.1"/>
    </source>
</evidence>
<comment type="catalytic activity">
    <reaction evidence="7">
        <text>L-threonyl-[protein] + ATP = O-phospho-L-threonyl-[protein] + ADP + H(+)</text>
        <dbReference type="Rhea" id="RHEA:46608"/>
        <dbReference type="Rhea" id="RHEA-COMP:11060"/>
        <dbReference type="Rhea" id="RHEA-COMP:11605"/>
        <dbReference type="ChEBI" id="CHEBI:15378"/>
        <dbReference type="ChEBI" id="CHEBI:30013"/>
        <dbReference type="ChEBI" id="CHEBI:30616"/>
        <dbReference type="ChEBI" id="CHEBI:61977"/>
        <dbReference type="ChEBI" id="CHEBI:456216"/>
        <dbReference type="EC" id="2.7.11.1"/>
    </reaction>
</comment>
<keyword evidence="6 9" id="KW-0067">ATP-binding</keyword>
<evidence type="ECO:0000256" key="7">
    <source>
        <dbReference type="ARBA" id="ARBA00047899"/>
    </source>
</evidence>
<keyword evidence="10" id="KW-0472">Membrane</keyword>
<name>A0A941JT50_9CHRO</name>
<dbReference type="PANTHER" id="PTHR24363">
    <property type="entry name" value="SERINE/THREONINE PROTEIN KINASE"/>
    <property type="match status" value="1"/>
</dbReference>
<evidence type="ECO:0000256" key="9">
    <source>
        <dbReference type="PROSITE-ProRule" id="PRU10141"/>
    </source>
</evidence>
<dbReference type="CDD" id="cd14014">
    <property type="entry name" value="STKc_PknB_like"/>
    <property type="match status" value="1"/>
</dbReference>
<dbReference type="PANTHER" id="PTHR24363:SF0">
    <property type="entry name" value="SERINE_THREONINE KINASE LIKE DOMAIN CONTAINING 1"/>
    <property type="match status" value="1"/>
</dbReference>
<dbReference type="GO" id="GO:0004674">
    <property type="term" value="F:protein serine/threonine kinase activity"/>
    <property type="evidence" value="ECO:0007669"/>
    <property type="project" value="UniProtKB-KW"/>
</dbReference>
<organism evidence="12 13">
    <name type="scientific">Gomphosphaeria aponina SAG 52.96 = DSM 107014</name>
    <dbReference type="NCBI Taxonomy" id="1521640"/>
    <lineage>
        <taxon>Bacteria</taxon>
        <taxon>Bacillati</taxon>
        <taxon>Cyanobacteriota</taxon>
        <taxon>Cyanophyceae</taxon>
        <taxon>Oscillatoriophycideae</taxon>
        <taxon>Chroococcales</taxon>
        <taxon>Gomphosphaeriaceae</taxon>
        <taxon>Gomphosphaeria</taxon>
    </lineage>
</organism>
<keyword evidence="5 12" id="KW-0418">Kinase</keyword>
<evidence type="ECO:0000256" key="10">
    <source>
        <dbReference type="SAM" id="Phobius"/>
    </source>
</evidence>
<evidence type="ECO:0000256" key="6">
    <source>
        <dbReference type="ARBA" id="ARBA00022840"/>
    </source>
</evidence>
<keyword evidence="10" id="KW-0812">Transmembrane</keyword>
<dbReference type="EMBL" id="JADQBC010000145">
    <property type="protein sequence ID" value="MBR8829556.1"/>
    <property type="molecule type" value="Genomic_DNA"/>
</dbReference>
<evidence type="ECO:0000256" key="5">
    <source>
        <dbReference type="ARBA" id="ARBA00022777"/>
    </source>
</evidence>
<dbReference type="Gene3D" id="3.30.200.20">
    <property type="entry name" value="Phosphorylase Kinase, domain 1"/>
    <property type="match status" value="1"/>
</dbReference>
<dbReference type="GO" id="GO:0005524">
    <property type="term" value="F:ATP binding"/>
    <property type="evidence" value="ECO:0007669"/>
    <property type="project" value="UniProtKB-UniRule"/>
</dbReference>
<sequence length="447" mass="49201">MKILCTRLGCLNSHNSFPELDDPTRLQTAQQKFCTSCGMPLILAGRYLPSRLLGKGGFGAAFLAVDRFTPTMRQCVVKQFQPEGNLTAEQLKIAQDLFVREATVLERLGNKHRQIPDLYAFFPVVVPSQNGQREEQYFYLVQEFIDGQNLAQELTAKGKLSEAEVLEVLAQMLHILKFVHGNGSIHRDIKPSNIMRDSSGVLYLLDFGAVKEVAAGSKGRSTGIYSAGFAPPEQMSGAEVYPSTDLYSLAATCLELLTGKEIIELYDAYNNKWNWRNYAPQVGERLAQIFERMLSRTPLDRFQSAEEVLHALDSSLSPQTPQPPQPPQPPKPRFSLLEILGGAAFVGTMGALLFIVFTSIFSAPGISIGLWGMCNSGLIFALYRRVMEKIDLIIITAIALGLVLFIPALHGSFSSQLVLVISVLAAAGAIAATALFRLIYQLLSRLL</sequence>
<dbReference type="PROSITE" id="PS50011">
    <property type="entry name" value="PROTEIN_KINASE_DOM"/>
    <property type="match status" value="1"/>
</dbReference>
<dbReference type="InterPro" id="IPR011009">
    <property type="entry name" value="Kinase-like_dom_sf"/>
</dbReference>
<dbReference type="InterPro" id="IPR017441">
    <property type="entry name" value="Protein_kinase_ATP_BS"/>
</dbReference>
<evidence type="ECO:0000256" key="4">
    <source>
        <dbReference type="ARBA" id="ARBA00022741"/>
    </source>
</evidence>
<evidence type="ECO:0000256" key="8">
    <source>
        <dbReference type="ARBA" id="ARBA00048679"/>
    </source>
</evidence>
<protein>
    <recommendedName>
        <fullName evidence="1">non-specific serine/threonine protein kinase</fullName>
        <ecNumber evidence="1">2.7.11.1</ecNumber>
    </recommendedName>
</protein>
<gene>
    <name evidence="12" type="ORF">DSM107014_16945</name>
</gene>
<evidence type="ECO:0000256" key="2">
    <source>
        <dbReference type="ARBA" id="ARBA00022527"/>
    </source>
</evidence>
<dbReference type="Pfam" id="PF00069">
    <property type="entry name" value="Pkinase"/>
    <property type="match status" value="1"/>
</dbReference>
<keyword evidence="4 9" id="KW-0547">Nucleotide-binding</keyword>
<dbReference type="AlphaFoldDB" id="A0A941JT50"/>
<keyword evidence="2 12" id="KW-0723">Serine/threonine-protein kinase</keyword>
<dbReference type="InterPro" id="IPR000719">
    <property type="entry name" value="Prot_kinase_dom"/>
</dbReference>
<keyword evidence="3" id="KW-0808">Transferase</keyword>
<dbReference type="Proteomes" id="UP000767446">
    <property type="component" value="Unassembled WGS sequence"/>
</dbReference>
<keyword evidence="10" id="KW-1133">Transmembrane helix</keyword>
<dbReference type="SUPFAM" id="SSF56112">
    <property type="entry name" value="Protein kinase-like (PK-like)"/>
    <property type="match status" value="1"/>
</dbReference>
<comment type="caution">
    <text evidence="12">The sequence shown here is derived from an EMBL/GenBank/DDBJ whole genome shotgun (WGS) entry which is preliminary data.</text>
</comment>
<dbReference type="PROSITE" id="PS00107">
    <property type="entry name" value="PROTEIN_KINASE_ATP"/>
    <property type="match status" value="1"/>
</dbReference>
<evidence type="ECO:0000256" key="1">
    <source>
        <dbReference type="ARBA" id="ARBA00012513"/>
    </source>
</evidence>
<dbReference type="NCBIfam" id="NF045510">
    <property type="entry name" value="4Cys_prefix_kin"/>
    <property type="match status" value="1"/>
</dbReference>
<reference evidence="12" key="1">
    <citation type="submission" date="2021-02" db="EMBL/GenBank/DDBJ databases">
        <title>Metagenome analyses of Stigonema ocellatum DSM 106950, Chlorogloea purpurea SAG 13.99 and Gomphosphaeria aponina DSM 107014.</title>
        <authorList>
            <person name="Marter P."/>
            <person name="Huang S."/>
        </authorList>
    </citation>
    <scope>NUCLEOTIDE SEQUENCE</scope>
    <source>
        <strain evidence="12">JP213</strain>
    </source>
</reference>
<evidence type="ECO:0000256" key="3">
    <source>
        <dbReference type="ARBA" id="ARBA00022679"/>
    </source>
</evidence>
<evidence type="ECO:0000313" key="13">
    <source>
        <dbReference type="Proteomes" id="UP000767446"/>
    </source>
</evidence>
<feature type="transmembrane region" description="Helical" evidence="10">
    <location>
        <begin position="390"/>
        <end position="410"/>
    </location>
</feature>
<comment type="catalytic activity">
    <reaction evidence="8">
        <text>L-seryl-[protein] + ATP = O-phospho-L-seryl-[protein] + ADP + H(+)</text>
        <dbReference type="Rhea" id="RHEA:17989"/>
        <dbReference type="Rhea" id="RHEA-COMP:9863"/>
        <dbReference type="Rhea" id="RHEA-COMP:11604"/>
        <dbReference type="ChEBI" id="CHEBI:15378"/>
        <dbReference type="ChEBI" id="CHEBI:29999"/>
        <dbReference type="ChEBI" id="CHEBI:30616"/>
        <dbReference type="ChEBI" id="CHEBI:83421"/>
        <dbReference type="ChEBI" id="CHEBI:456216"/>
        <dbReference type="EC" id="2.7.11.1"/>
    </reaction>
</comment>
<feature type="transmembrane region" description="Helical" evidence="10">
    <location>
        <begin position="416"/>
        <end position="440"/>
    </location>
</feature>
<proteinExistence type="predicted"/>
<evidence type="ECO:0000259" key="11">
    <source>
        <dbReference type="PROSITE" id="PS50011"/>
    </source>
</evidence>
<dbReference type="SMART" id="SM00220">
    <property type="entry name" value="S_TKc"/>
    <property type="match status" value="1"/>
</dbReference>
<accession>A0A941JT50</accession>
<dbReference type="Gene3D" id="1.10.510.10">
    <property type="entry name" value="Transferase(Phosphotransferase) domain 1"/>
    <property type="match status" value="1"/>
</dbReference>
<feature type="domain" description="Protein kinase" evidence="11">
    <location>
        <begin position="47"/>
        <end position="313"/>
    </location>
</feature>
<feature type="binding site" evidence="9">
    <location>
        <position position="78"/>
    </location>
    <ligand>
        <name>ATP</name>
        <dbReference type="ChEBI" id="CHEBI:30616"/>
    </ligand>
</feature>
<dbReference type="EC" id="2.7.11.1" evidence="1"/>